<dbReference type="Pfam" id="PF00953">
    <property type="entry name" value="Glycos_transf_4"/>
    <property type="match status" value="1"/>
</dbReference>
<organism evidence="9 10">
    <name type="scientific">Mucilaginibacter mallensis</name>
    <dbReference type="NCBI Taxonomy" id="652787"/>
    <lineage>
        <taxon>Bacteria</taxon>
        <taxon>Pseudomonadati</taxon>
        <taxon>Bacteroidota</taxon>
        <taxon>Sphingobacteriia</taxon>
        <taxon>Sphingobacteriales</taxon>
        <taxon>Sphingobacteriaceae</taxon>
        <taxon>Mucilaginibacter</taxon>
    </lineage>
</organism>
<dbReference type="CDD" id="cd06853">
    <property type="entry name" value="GT_WecA_like"/>
    <property type="match status" value="1"/>
</dbReference>
<proteinExistence type="predicted"/>
<dbReference type="OrthoDB" id="9783652at2"/>
<feature type="transmembrane region" description="Helical" evidence="8">
    <location>
        <begin position="332"/>
        <end position="352"/>
    </location>
</feature>
<keyword evidence="2" id="KW-1003">Cell membrane</keyword>
<dbReference type="GO" id="GO:0046872">
    <property type="term" value="F:metal ion binding"/>
    <property type="evidence" value="ECO:0007669"/>
    <property type="project" value="UniProtKB-KW"/>
</dbReference>
<feature type="transmembrane region" description="Helical" evidence="8">
    <location>
        <begin position="297"/>
        <end position="326"/>
    </location>
</feature>
<dbReference type="EMBL" id="LT629740">
    <property type="protein sequence ID" value="SDT52841.1"/>
    <property type="molecule type" value="Genomic_DNA"/>
</dbReference>
<feature type="transmembrane region" description="Helical" evidence="8">
    <location>
        <begin position="83"/>
        <end position="99"/>
    </location>
</feature>
<dbReference type="GO" id="GO:0044038">
    <property type="term" value="P:cell wall macromolecule biosynthetic process"/>
    <property type="evidence" value="ECO:0007669"/>
    <property type="project" value="TreeGrafter"/>
</dbReference>
<dbReference type="PANTHER" id="PTHR22926">
    <property type="entry name" value="PHOSPHO-N-ACETYLMURAMOYL-PENTAPEPTIDE-TRANSFERASE"/>
    <property type="match status" value="1"/>
</dbReference>
<dbReference type="InterPro" id="IPR018480">
    <property type="entry name" value="PNAcMuramoyl-5peptid_Trfase_CS"/>
</dbReference>
<keyword evidence="4 8" id="KW-0812">Transmembrane</keyword>
<keyword evidence="5 8" id="KW-1133">Transmembrane helix</keyword>
<feature type="transmembrane region" description="Helical" evidence="8">
    <location>
        <begin position="55"/>
        <end position="77"/>
    </location>
</feature>
<feature type="transmembrane region" description="Helical" evidence="8">
    <location>
        <begin position="170"/>
        <end position="188"/>
    </location>
</feature>
<dbReference type="PANTHER" id="PTHR22926:SF3">
    <property type="entry name" value="UNDECAPRENYL-PHOSPHATE ALPHA-N-ACETYLGLUCOSAMINYL 1-PHOSPHATE TRANSFERASE"/>
    <property type="match status" value="1"/>
</dbReference>
<feature type="transmembrane region" description="Helical" evidence="8">
    <location>
        <begin position="254"/>
        <end position="276"/>
    </location>
</feature>
<feature type="transmembrane region" description="Helical" evidence="8">
    <location>
        <begin position="12"/>
        <end position="34"/>
    </location>
</feature>
<feature type="transmembrane region" description="Helical" evidence="8">
    <location>
        <begin position="225"/>
        <end position="242"/>
    </location>
</feature>
<keyword evidence="7" id="KW-0479">Metal-binding</keyword>
<dbReference type="GO" id="GO:0016780">
    <property type="term" value="F:phosphotransferase activity, for other substituted phosphate groups"/>
    <property type="evidence" value="ECO:0007669"/>
    <property type="project" value="InterPro"/>
</dbReference>
<evidence type="ECO:0000256" key="1">
    <source>
        <dbReference type="ARBA" id="ARBA00004651"/>
    </source>
</evidence>
<dbReference type="STRING" id="652787.SAMN05216490_3892"/>
<protein>
    <submittedName>
        <fullName evidence="9">UDP-N-acetylmuramyl pentapeptide phosphotransferase/UDP-N-acetylglucosamine-1-phosphate transferase</fullName>
    </submittedName>
</protein>
<feature type="transmembrane region" description="Helical" evidence="8">
    <location>
        <begin position="194"/>
        <end position="213"/>
    </location>
</feature>
<feature type="binding site" evidence="7">
    <location>
        <position position="222"/>
    </location>
    <ligand>
        <name>Mg(2+)</name>
        <dbReference type="ChEBI" id="CHEBI:18420"/>
    </ligand>
</feature>
<dbReference type="RefSeq" id="WP_091376809.1">
    <property type="nucleotide sequence ID" value="NZ_LT629740.1"/>
</dbReference>
<dbReference type="AlphaFoldDB" id="A0A1H2B3Q9"/>
<evidence type="ECO:0000256" key="7">
    <source>
        <dbReference type="PIRSR" id="PIRSR600715-1"/>
    </source>
</evidence>
<name>A0A1H2B3Q9_MUCMA</name>
<feature type="transmembrane region" description="Helical" evidence="8">
    <location>
        <begin position="141"/>
        <end position="163"/>
    </location>
</feature>
<evidence type="ECO:0000313" key="9">
    <source>
        <dbReference type="EMBL" id="SDT52841.1"/>
    </source>
</evidence>
<feature type="binding site" evidence="7">
    <location>
        <position position="162"/>
    </location>
    <ligand>
        <name>Mg(2+)</name>
        <dbReference type="ChEBI" id="CHEBI:18420"/>
    </ligand>
</feature>
<evidence type="ECO:0000256" key="2">
    <source>
        <dbReference type="ARBA" id="ARBA00022475"/>
    </source>
</evidence>
<accession>A0A1H2B3Q9</accession>
<gene>
    <name evidence="9" type="ORF">SAMN05216490_3892</name>
</gene>
<dbReference type="GO" id="GO:0005886">
    <property type="term" value="C:plasma membrane"/>
    <property type="evidence" value="ECO:0007669"/>
    <property type="project" value="UniProtKB-SubCell"/>
</dbReference>
<dbReference type="GO" id="GO:0071555">
    <property type="term" value="P:cell wall organization"/>
    <property type="evidence" value="ECO:0007669"/>
    <property type="project" value="TreeGrafter"/>
</dbReference>
<evidence type="ECO:0000313" key="10">
    <source>
        <dbReference type="Proteomes" id="UP000199679"/>
    </source>
</evidence>
<dbReference type="Proteomes" id="UP000199679">
    <property type="component" value="Chromosome I"/>
</dbReference>
<dbReference type="GO" id="GO:0009103">
    <property type="term" value="P:lipopolysaccharide biosynthetic process"/>
    <property type="evidence" value="ECO:0007669"/>
    <property type="project" value="TreeGrafter"/>
</dbReference>
<sequence length="367" mass="40022">MPDYLHTYPFLSYTFIVVFSMGLTLSAIPSILHVARARHLYDDLGSFRKQHDHGIPRLGGIAIFVSFTITALLFGFADKSLPTNYMLAACIILFAMGLKDDLSGVNSSTKFLMQTFVGAILVVLGHIRLTSLYGIFGVFDLSYGVSAALSILIIILVVNAFNLIDGIDGLASLTGIIVNSTFAGLFIYMKQYELAAVALALVGATIGFLRYNISPAKIFMGDTGSLLLGLVSAIMALKFIELNKFSGGKLPDIISAPALAVAILIGPVFDTLRVFTIRIINGDSPFSADRNHIHHRILTLGYSHIQTTLILSGFNVVSILIVLMLGNISNSTLIFMIFGVSILFNWLITFLIRSKERENLALRNLFT</sequence>
<keyword evidence="6 8" id="KW-0472">Membrane</keyword>
<reference evidence="9 10" key="1">
    <citation type="submission" date="2016-10" db="EMBL/GenBank/DDBJ databases">
        <authorList>
            <person name="de Groot N.N."/>
        </authorList>
    </citation>
    <scope>NUCLEOTIDE SEQUENCE [LARGE SCALE GENOMIC DNA]</scope>
    <source>
        <strain evidence="9 10">MP1X4</strain>
    </source>
</reference>
<keyword evidence="7" id="KW-0460">Magnesium</keyword>
<evidence type="ECO:0000256" key="6">
    <source>
        <dbReference type="ARBA" id="ARBA00023136"/>
    </source>
</evidence>
<keyword evidence="10" id="KW-1185">Reference proteome</keyword>
<feature type="transmembrane region" description="Helical" evidence="8">
    <location>
        <begin position="111"/>
        <end position="129"/>
    </location>
</feature>
<evidence type="ECO:0000256" key="8">
    <source>
        <dbReference type="SAM" id="Phobius"/>
    </source>
</evidence>
<dbReference type="PROSITE" id="PS01348">
    <property type="entry name" value="MRAY_2"/>
    <property type="match status" value="1"/>
</dbReference>
<comment type="cofactor">
    <cofactor evidence="7">
        <name>Mg(2+)</name>
        <dbReference type="ChEBI" id="CHEBI:18420"/>
    </cofactor>
</comment>
<comment type="subcellular location">
    <subcellularLocation>
        <location evidence="1">Cell membrane</location>
        <topology evidence="1">Multi-pass membrane protein</topology>
    </subcellularLocation>
</comment>
<keyword evidence="3 9" id="KW-0808">Transferase</keyword>
<evidence type="ECO:0000256" key="4">
    <source>
        <dbReference type="ARBA" id="ARBA00022692"/>
    </source>
</evidence>
<evidence type="ECO:0000256" key="5">
    <source>
        <dbReference type="ARBA" id="ARBA00022989"/>
    </source>
</evidence>
<dbReference type="InterPro" id="IPR000715">
    <property type="entry name" value="Glycosyl_transferase_4"/>
</dbReference>
<evidence type="ECO:0000256" key="3">
    <source>
        <dbReference type="ARBA" id="ARBA00022679"/>
    </source>
</evidence>